<dbReference type="InterPro" id="IPR012677">
    <property type="entry name" value="Nucleotide-bd_a/b_plait_sf"/>
</dbReference>
<dbReference type="InterPro" id="IPR011545">
    <property type="entry name" value="DEAD/DEAH_box_helicase_dom"/>
</dbReference>
<dbReference type="PROSITE" id="PS51195">
    <property type="entry name" value="Q_MOTIF"/>
    <property type="match status" value="1"/>
</dbReference>
<reference evidence="11 12" key="1">
    <citation type="submission" date="2016-12" db="EMBL/GenBank/DDBJ databases">
        <authorList>
            <person name="Song W.-J."/>
            <person name="Kurnit D.M."/>
        </authorList>
    </citation>
    <scope>NUCLEOTIDE SEQUENCE [LARGE SCALE GENOMIC DNA]</scope>
    <source>
        <strain evidence="11 12">IMCC3135</strain>
    </source>
</reference>
<evidence type="ECO:0000256" key="4">
    <source>
        <dbReference type="ARBA" id="ARBA00022840"/>
    </source>
</evidence>
<proteinExistence type="inferred from homology"/>
<feature type="domain" description="Helicase C-terminal" evidence="9">
    <location>
        <begin position="219"/>
        <end position="381"/>
    </location>
</feature>
<evidence type="ECO:0000256" key="3">
    <source>
        <dbReference type="ARBA" id="ARBA00022806"/>
    </source>
</evidence>
<dbReference type="InterPro" id="IPR044742">
    <property type="entry name" value="DEAD/DEAH_RhlB"/>
</dbReference>
<dbReference type="GO" id="GO:0005829">
    <property type="term" value="C:cytosol"/>
    <property type="evidence" value="ECO:0007669"/>
    <property type="project" value="TreeGrafter"/>
</dbReference>
<dbReference type="SUPFAM" id="SSF52540">
    <property type="entry name" value="P-loop containing nucleoside triphosphate hydrolases"/>
    <property type="match status" value="1"/>
</dbReference>
<dbReference type="PROSITE" id="PS00039">
    <property type="entry name" value="DEAD_ATP_HELICASE"/>
    <property type="match status" value="1"/>
</dbReference>
<evidence type="ECO:0000256" key="2">
    <source>
        <dbReference type="ARBA" id="ARBA00022801"/>
    </source>
</evidence>
<evidence type="ECO:0000256" key="7">
    <source>
        <dbReference type="RuleBase" id="RU000492"/>
    </source>
</evidence>
<dbReference type="Pfam" id="PF00271">
    <property type="entry name" value="Helicase_C"/>
    <property type="match status" value="1"/>
</dbReference>
<keyword evidence="3 7" id="KW-0347">Helicase</keyword>
<evidence type="ECO:0000313" key="12">
    <source>
        <dbReference type="Proteomes" id="UP000250079"/>
    </source>
</evidence>
<dbReference type="OrthoDB" id="9805696at2"/>
<dbReference type="PROSITE" id="PS51194">
    <property type="entry name" value="HELICASE_CTER"/>
    <property type="match status" value="1"/>
</dbReference>
<dbReference type="CDD" id="cd18787">
    <property type="entry name" value="SF2_C_DEAD"/>
    <property type="match status" value="1"/>
</dbReference>
<dbReference type="PANTHER" id="PTHR47959:SF1">
    <property type="entry name" value="ATP-DEPENDENT RNA HELICASE DBPA"/>
    <property type="match status" value="1"/>
</dbReference>
<dbReference type="InterPro" id="IPR014014">
    <property type="entry name" value="RNA_helicase_DEAD_Q_motif"/>
</dbReference>
<dbReference type="SMART" id="SM00487">
    <property type="entry name" value="DEXDc"/>
    <property type="match status" value="1"/>
</dbReference>
<keyword evidence="1 7" id="KW-0547">Nucleotide-binding</keyword>
<dbReference type="GO" id="GO:0016787">
    <property type="term" value="F:hydrolase activity"/>
    <property type="evidence" value="ECO:0007669"/>
    <property type="project" value="UniProtKB-KW"/>
</dbReference>
<dbReference type="GO" id="GO:0005524">
    <property type="term" value="F:ATP binding"/>
    <property type="evidence" value="ECO:0007669"/>
    <property type="project" value="UniProtKB-KW"/>
</dbReference>
<dbReference type="RefSeq" id="WP_088919699.1">
    <property type="nucleotide sequence ID" value="NZ_CP018632.1"/>
</dbReference>
<comment type="similarity">
    <text evidence="5 7">Belongs to the DEAD box helicase family.</text>
</comment>
<dbReference type="PANTHER" id="PTHR47959">
    <property type="entry name" value="ATP-DEPENDENT RNA HELICASE RHLE-RELATED"/>
    <property type="match status" value="1"/>
</dbReference>
<dbReference type="Proteomes" id="UP000250079">
    <property type="component" value="Chromosome"/>
</dbReference>
<dbReference type="PROSITE" id="PS51192">
    <property type="entry name" value="HELICASE_ATP_BIND_1"/>
    <property type="match status" value="1"/>
</dbReference>
<feature type="domain" description="Helicase ATP-binding" evidence="8">
    <location>
        <begin position="38"/>
        <end position="209"/>
    </location>
</feature>
<keyword evidence="2 7" id="KW-0378">Hydrolase</keyword>
<evidence type="ECO:0000256" key="6">
    <source>
        <dbReference type="PROSITE-ProRule" id="PRU00552"/>
    </source>
</evidence>
<evidence type="ECO:0000259" key="8">
    <source>
        <dbReference type="PROSITE" id="PS51192"/>
    </source>
</evidence>
<feature type="domain" description="DEAD-box RNA helicase Q" evidence="10">
    <location>
        <begin position="7"/>
        <end position="35"/>
    </location>
</feature>
<organism evidence="11 12">
    <name type="scientific">Granulosicoccus antarcticus IMCC3135</name>
    <dbReference type="NCBI Taxonomy" id="1192854"/>
    <lineage>
        <taxon>Bacteria</taxon>
        <taxon>Pseudomonadati</taxon>
        <taxon>Pseudomonadota</taxon>
        <taxon>Gammaproteobacteria</taxon>
        <taxon>Chromatiales</taxon>
        <taxon>Granulosicoccaceae</taxon>
        <taxon>Granulosicoccus</taxon>
    </lineage>
</organism>
<dbReference type="InterPro" id="IPR001650">
    <property type="entry name" value="Helicase_C-like"/>
</dbReference>
<dbReference type="Gene3D" id="3.40.50.300">
    <property type="entry name" value="P-loop containing nucleotide triphosphate hydrolases"/>
    <property type="match status" value="2"/>
</dbReference>
<dbReference type="GO" id="GO:0003724">
    <property type="term" value="F:RNA helicase activity"/>
    <property type="evidence" value="ECO:0007669"/>
    <property type="project" value="UniProtKB-EC"/>
</dbReference>
<dbReference type="NCBIfam" id="NF008744">
    <property type="entry name" value="PRK11776.1"/>
    <property type="match status" value="1"/>
</dbReference>
<dbReference type="InterPro" id="IPR005580">
    <property type="entry name" value="DbpA/CsdA_RNA-bd_dom"/>
</dbReference>
<dbReference type="Gene3D" id="3.30.70.330">
    <property type="match status" value="1"/>
</dbReference>
<dbReference type="CDD" id="cd00268">
    <property type="entry name" value="DEADc"/>
    <property type="match status" value="1"/>
</dbReference>
<dbReference type="InterPro" id="IPR014001">
    <property type="entry name" value="Helicase_ATP-bd"/>
</dbReference>
<dbReference type="InterPro" id="IPR027417">
    <property type="entry name" value="P-loop_NTPase"/>
</dbReference>
<feature type="short sequence motif" description="Q motif" evidence="6">
    <location>
        <begin position="7"/>
        <end position="35"/>
    </location>
</feature>
<evidence type="ECO:0000313" key="11">
    <source>
        <dbReference type="EMBL" id="ASJ74704.1"/>
    </source>
</evidence>
<protein>
    <submittedName>
        <fullName evidence="11">ATP-dependent RNA helicase DbpA</fullName>
        <ecNumber evidence="11">3.6.4.13</ecNumber>
    </submittedName>
</protein>
<dbReference type="SMART" id="SM00490">
    <property type="entry name" value="HELICc"/>
    <property type="match status" value="1"/>
</dbReference>
<evidence type="ECO:0000259" key="9">
    <source>
        <dbReference type="PROSITE" id="PS51194"/>
    </source>
</evidence>
<evidence type="ECO:0000256" key="5">
    <source>
        <dbReference type="ARBA" id="ARBA00038437"/>
    </source>
</evidence>
<keyword evidence="12" id="KW-1185">Reference proteome</keyword>
<dbReference type="EC" id="3.6.4.13" evidence="11"/>
<dbReference type="InterPro" id="IPR050079">
    <property type="entry name" value="DEAD_box_RNA_helicase"/>
</dbReference>
<keyword evidence="4 7" id="KW-0067">ATP-binding</keyword>
<evidence type="ECO:0000256" key="1">
    <source>
        <dbReference type="ARBA" id="ARBA00022741"/>
    </source>
</evidence>
<dbReference type="KEGG" id="gai:IMCC3135_23175"/>
<dbReference type="Pfam" id="PF00270">
    <property type="entry name" value="DEAD"/>
    <property type="match status" value="1"/>
</dbReference>
<dbReference type="GO" id="GO:0003676">
    <property type="term" value="F:nucleic acid binding"/>
    <property type="evidence" value="ECO:0007669"/>
    <property type="project" value="InterPro"/>
</dbReference>
<dbReference type="AlphaFoldDB" id="A0A2Z2P4E5"/>
<name>A0A2Z2P4E5_9GAMM</name>
<dbReference type="InterPro" id="IPR000629">
    <property type="entry name" value="RNA-helicase_DEAD-box_CS"/>
</dbReference>
<dbReference type="EMBL" id="CP018632">
    <property type="protein sequence ID" value="ASJ74704.1"/>
    <property type="molecule type" value="Genomic_DNA"/>
</dbReference>
<evidence type="ECO:0000259" key="10">
    <source>
        <dbReference type="PROSITE" id="PS51195"/>
    </source>
</evidence>
<gene>
    <name evidence="11" type="primary">dbpA</name>
    <name evidence="11" type="ORF">IMCC3135_23175</name>
</gene>
<dbReference type="Pfam" id="PF03880">
    <property type="entry name" value="DbpA"/>
    <property type="match status" value="1"/>
</dbReference>
<sequence length="463" mass="50646">MTQPTGELFSSLPIRAELLEAVASLEYAEMTPIQAATLPQILEGRDVLAQARTGSGKTAAFAIGLLNKLDIQTFLTQSLVLCPTRELADQVASEIRRLASALPNTKVLTLCGGKPMQAQLASLKREAHVIVGTPGRILKHLEKGSLQVGGIKTLVLDEADRMLDMGFHDDIMRILDKTNDIKQSLLFSATYPDEIKHISAAVQKNPVEVRMENSESSEQIDQVFFRTTENGKKQALISVLENYHPASTLVFCNRKLHCQELTQALQGQGFSAKALHGDLDQYDRDESLIQFANNSISILVATDVAARGLDITDLSAVINYDLSHDTESHVHRIGRTGRAGSDGLAISLVLPNEDFRVQAIAELQNRRIHIQELPTRAGKSDGKLVPPTVTLHINAGRKDKIRPGDIVGALTASSELNKDDIGKITVLDKMAYVAVVRAQAHKALDLLANGKIKGRKFRVRTLR</sequence>
<accession>A0A2Z2P4E5</accession>